<dbReference type="AlphaFoldDB" id="A0AA35XUW1"/>
<proteinExistence type="predicted"/>
<organism evidence="1 2">
    <name type="scientific">Methylococcus capsulatus</name>
    <dbReference type="NCBI Taxonomy" id="414"/>
    <lineage>
        <taxon>Bacteria</taxon>
        <taxon>Pseudomonadati</taxon>
        <taxon>Pseudomonadota</taxon>
        <taxon>Gammaproteobacteria</taxon>
        <taxon>Methylococcales</taxon>
        <taxon>Methylococcaceae</taxon>
        <taxon>Methylococcus</taxon>
    </lineage>
</organism>
<sequence>MGTFAGCMRKADMQVNLKEHTLEQVQELLPVRMTGRDLDFVVDWLVWVGWSMVKVSNEVRHSSFLDVGEP</sequence>
<evidence type="ECO:0000313" key="2">
    <source>
        <dbReference type="Proteomes" id="UP001158598"/>
    </source>
</evidence>
<protein>
    <submittedName>
        <fullName evidence="1">Uncharacterized protein</fullName>
    </submittedName>
</protein>
<reference evidence="1" key="1">
    <citation type="submission" date="2023-03" db="EMBL/GenBank/DDBJ databases">
        <authorList>
            <person name="Pearce D."/>
        </authorList>
    </citation>
    <scope>NUCLEOTIDE SEQUENCE</scope>
    <source>
        <strain evidence="1">Mc</strain>
    </source>
</reference>
<accession>A0AA35XUW1</accession>
<dbReference type="EMBL" id="OX458332">
    <property type="protein sequence ID" value="CAI8803276.1"/>
    <property type="molecule type" value="Genomic_DNA"/>
</dbReference>
<dbReference type="Proteomes" id="UP001158598">
    <property type="component" value="Chromosome"/>
</dbReference>
<evidence type="ECO:0000313" key="1">
    <source>
        <dbReference type="EMBL" id="CAI8803276.1"/>
    </source>
</evidence>
<gene>
    <name evidence="1" type="ORF">MCNOR_1610</name>
</gene>
<name>A0AA35XUW1_METCP</name>